<feature type="transmembrane region" description="Helical" evidence="10">
    <location>
        <begin position="417"/>
        <end position="432"/>
    </location>
</feature>
<evidence type="ECO:0000256" key="5">
    <source>
        <dbReference type="ARBA" id="ARBA00022692"/>
    </source>
</evidence>
<feature type="transmembrane region" description="Helical" evidence="10">
    <location>
        <begin position="348"/>
        <end position="371"/>
    </location>
</feature>
<keyword evidence="3" id="KW-0813">Transport</keyword>
<dbReference type="NCBIfam" id="TIGR00905">
    <property type="entry name" value="2A0302"/>
    <property type="match status" value="1"/>
</dbReference>
<feature type="transmembrane region" description="Helical" evidence="10">
    <location>
        <begin position="438"/>
        <end position="456"/>
    </location>
</feature>
<accession>A0A1I1QWI1</accession>
<dbReference type="GO" id="GO:0005886">
    <property type="term" value="C:plasma membrane"/>
    <property type="evidence" value="ECO:0007669"/>
    <property type="project" value="UniProtKB-SubCell"/>
</dbReference>
<dbReference type="STRING" id="728005.SAMN04488059_13013"/>
<feature type="transmembrane region" description="Helical" evidence="10">
    <location>
        <begin position="61"/>
        <end position="83"/>
    </location>
</feature>
<feature type="transmembrane region" description="Helical" evidence="10">
    <location>
        <begin position="220"/>
        <end position="241"/>
    </location>
</feature>
<evidence type="ECO:0000256" key="4">
    <source>
        <dbReference type="ARBA" id="ARBA00022475"/>
    </source>
</evidence>
<dbReference type="PANTHER" id="PTHR42770:SF4">
    <property type="entry name" value="ARGININE_ORNITHINE ANTIPORTER-RELATED"/>
    <property type="match status" value="1"/>
</dbReference>
<feature type="transmembrane region" description="Helical" evidence="10">
    <location>
        <begin position="146"/>
        <end position="167"/>
    </location>
</feature>
<feature type="transmembrane region" description="Helical" evidence="10">
    <location>
        <begin position="253"/>
        <end position="277"/>
    </location>
</feature>
<dbReference type="InterPro" id="IPR022461">
    <property type="entry name" value="Arg/Orn_antiprt_ArcD"/>
</dbReference>
<comment type="similarity">
    <text evidence="2">Belongs to the amino acid-polyamine-organocation (APC) superfamily. Basic amino acid/polyamine antiporter (APA) (TC 2.A.3.2) family.</text>
</comment>
<evidence type="ECO:0000256" key="6">
    <source>
        <dbReference type="ARBA" id="ARBA00022970"/>
    </source>
</evidence>
<dbReference type="InterPro" id="IPR004754">
    <property type="entry name" value="Amino_acid_antiprt"/>
</dbReference>
<dbReference type="Pfam" id="PF13520">
    <property type="entry name" value="AA_permease_2"/>
    <property type="match status" value="1"/>
</dbReference>
<reference evidence="11 12" key="1">
    <citation type="submission" date="2016-10" db="EMBL/GenBank/DDBJ databases">
        <authorList>
            <person name="de Groot N.N."/>
        </authorList>
    </citation>
    <scope>NUCLEOTIDE SEQUENCE [LARGE SCALE GENOMIC DNA]</scope>
    <source>
        <strain evidence="11 12">CGMCC 1.10210</strain>
    </source>
</reference>
<feature type="transmembrane region" description="Helical" evidence="10">
    <location>
        <begin position="179"/>
        <end position="200"/>
    </location>
</feature>
<sequence>MATPDTTLPSTASAAINEGQLDRSKGTLGLGALVAVVIGSMIGSGVFNLPQNMASGAGPLAILIGWTISGIGILALAFVYQGLSTRQPALNSGPYAYAKAGFGPFIGFNSAWGYWISAWMGNVSYAVVMFSALSYFFPVFGEGNTWQAIAGASVVLWAIHALVLSGVKQAAFVNTVTTIAKVAPILLFIGVVVVAFRLDVFTLDFSGLATPELGSVLDQVRSTMLVTLWVFIGIEGASIVSGRALRRKDIGRATLGGFVTTLSIYALVSLLSLGIMSRPELAGLKNPSMAGVLEAVVGPWGAILINVALVVSVLGAFLAWTVLAAEVPYMASRDGTMPKIFGRENQNGAPAVSLWVTNGLVQAFLFVTLLANSTYLALLYIAATAILVPYIFSGAYAVKLAITGEGYALGENRRRDLLIGAVATLYGAWLVYAAGPTYLLMAAMLYAPGILVYVWARRERTEKIFTPIELMLAAALVCTGVLAAWLIWNGTISPL</sequence>
<keyword evidence="5 10" id="KW-0812">Transmembrane</keyword>
<dbReference type="InterPro" id="IPR002293">
    <property type="entry name" value="AA/rel_permease1"/>
</dbReference>
<dbReference type="PIRSF" id="PIRSF006060">
    <property type="entry name" value="AA_transporter"/>
    <property type="match status" value="1"/>
</dbReference>
<dbReference type="AlphaFoldDB" id="A0A1I1QWI1"/>
<evidence type="ECO:0000256" key="7">
    <source>
        <dbReference type="ARBA" id="ARBA00022989"/>
    </source>
</evidence>
<name>A0A1I1QWI1_9HYPH</name>
<comment type="subcellular location">
    <subcellularLocation>
        <location evidence="1">Cell membrane</location>
        <topology evidence="1">Multi-pass membrane protein</topology>
    </subcellularLocation>
</comment>
<dbReference type="GO" id="GO:1903826">
    <property type="term" value="P:L-arginine transmembrane transport"/>
    <property type="evidence" value="ECO:0007669"/>
    <property type="project" value="InterPro"/>
</dbReference>
<keyword evidence="4" id="KW-1003">Cell membrane</keyword>
<feature type="transmembrane region" description="Helical" evidence="10">
    <location>
        <begin position="468"/>
        <end position="488"/>
    </location>
</feature>
<feature type="transmembrane region" description="Helical" evidence="10">
    <location>
        <begin position="28"/>
        <end position="49"/>
    </location>
</feature>
<evidence type="ECO:0000313" key="11">
    <source>
        <dbReference type="EMBL" id="SFD22390.1"/>
    </source>
</evidence>
<feature type="transmembrane region" description="Helical" evidence="10">
    <location>
        <begin position="95"/>
        <end position="116"/>
    </location>
</feature>
<evidence type="ECO:0000256" key="10">
    <source>
        <dbReference type="SAM" id="Phobius"/>
    </source>
</evidence>
<dbReference type="NCBIfam" id="TIGR03810">
    <property type="entry name" value="arg_ornith_anti"/>
    <property type="match status" value="1"/>
</dbReference>
<dbReference type="EMBL" id="FOMB01000030">
    <property type="protein sequence ID" value="SFD22390.1"/>
    <property type="molecule type" value="Genomic_DNA"/>
</dbReference>
<dbReference type="GO" id="GO:0043858">
    <property type="term" value="F:arginine:ornithine antiporter activity"/>
    <property type="evidence" value="ECO:0007669"/>
    <property type="project" value="UniProtKB-UniRule"/>
</dbReference>
<feature type="transmembrane region" description="Helical" evidence="10">
    <location>
        <begin position="297"/>
        <end position="327"/>
    </location>
</feature>
<organism evidence="11 12">
    <name type="scientific">Devosia psychrophila</name>
    <dbReference type="NCBI Taxonomy" id="728005"/>
    <lineage>
        <taxon>Bacteria</taxon>
        <taxon>Pseudomonadati</taxon>
        <taxon>Pseudomonadota</taxon>
        <taxon>Alphaproteobacteria</taxon>
        <taxon>Hyphomicrobiales</taxon>
        <taxon>Devosiaceae</taxon>
        <taxon>Devosia</taxon>
    </lineage>
</organism>
<dbReference type="RefSeq" id="WP_074797742.1">
    <property type="nucleotide sequence ID" value="NZ_FOMB01000030.1"/>
</dbReference>
<evidence type="ECO:0000256" key="3">
    <source>
        <dbReference type="ARBA" id="ARBA00022448"/>
    </source>
</evidence>
<evidence type="ECO:0000256" key="8">
    <source>
        <dbReference type="ARBA" id="ARBA00023136"/>
    </source>
</evidence>
<keyword evidence="7 10" id="KW-1133">Transmembrane helix</keyword>
<dbReference type="GO" id="GO:0006527">
    <property type="term" value="P:L-arginine catabolic process"/>
    <property type="evidence" value="ECO:0007669"/>
    <property type="project" value="UniProtKB-UniRule"/>
</dbReference>
<evidence type="ECO:0000313" key="12">
    <source>
        <dbReference type="Proteomes" id="UP000182258"/>
    </source>
</evidence>
<protein>
    <recommendedName>
        <fullName evidence="9">Arginine-ornithine antiporter</fullName>
    </recommendedName>
</protein>
<feature type="transmembrane region" description="Helical" evidence="10">
    <location>
        <begin position="123"/>
        <end position="140"/>
    </location>
</feature>
<feature type="transmembrane region" description="Helical" evidence="10">
    <location>
        <begin position="377"/>
        <end position="397"/>
    </location>
</feature>
<dbReference type="Proteomes" id="UP000182258">
    <property type="component" value="Unassembled WGS sequence"/>
</dbReference>
<dbReference type="PANTHER" id="PTHR42770">
    <property type="entry name" value="AMINO ACID TRANSPORTER-RELATED"/>
    <property type="match status" value="1"/>
</dbReference>
<evidence type="ECO:0000256" key="2">
    <source>
        <dbReference type="ARBA" id="ARBA00008220"/>
    </source>
</evidence>
<evidence type="ECO:0000256" key="9">
    <source>
        <dbReference type="NCBIfam" id="TIGR03810"/>
    </source>
</evidence>
<dbReference type="InterPro" id="IPR050367">
    <property type="entry name" value="APC_superfamily"/>
</dbReference>
<proteinExistence type="inferred from homology"/>
<dbReference type="OrthoDB" id="3185104at2"/>
<gene>
    <name evidence="11" type="ORF">SAMN04488059_13013</name>
</gene>
<evidence type="ECO:0000256" key="1">
    <source>
        <dbReference type="ARBA" id="ARBA00004651"/>
    </source>
</evidence>
<keyword evidence="6" id="KW-0029">Amino-acid transport</keyword>
<keyword evidence="8 10" id="KW-0472">Membrane</keyword>
<dbReference type="Gene3D" id="1.20.1740.10">
    <property type="entry name" value="Amino acid/polyamine transporter I"/>
    <property type="match status" value="1"/>
</dbReference>